<dbReference type="GO" id="GO:0032196">
    <property type="term" value="P:transposition"/>
    <property type="evidence" value="ECO:0007669"/>
    <property type="project" value="UniProtKB-KW"/>
</dbReference>
<proteinExistence type="inferred from homology"/>
<keyword evidence="4" id="KW-0479">Metal-binding</keyword>
<dbReference type="Pfam" id="PF01385">
    <property type="entry name" value="OrfB_IS605"/>
    <property type="match status" value="1"/>
</dbReference>
<dbReference type="Proteomes" id="UP001286174">
    <property type="component" value="Unassembled WGS sequence"/>
</dbReference>
<evidence type="ECO:0000256" key="6">
    <source>
        <dbReference type="ARBA" id="ARBA00023125"/>
    </source>
</evidence>
<accession>A0AB35U7R6</accession>
<dbReference type="RefSeq" id="WP_370596323.1">
    <property type="nucleotide sequence ID" value="NZ_JALBUR010000021.1"/>
</dbReference>
<name>A0AB35U7R6_9FIRM</name>
<feature type="domain" description="Transposase putative helix-turn-helix" evidence="10">
    <location>
        <begin position="1"/>
        <end position="43"/>
    </location>
</feature>
<keyword evidence="7" id="KW-0233">DNA recombination</keyword>
<dbReference type="InterPro" id="IPR010095">
    <property type="entry name" value="Cas12f1-like_TNB"/>
</dbReference>
<comment type="similarity">
    <text evidence="1">In the C-terminal section; belongs to the transposase 35 family.</text>
</comment>
<evidence type="ECO:0000259" key="9">
    <source>
        <dbReference type="Pfam" id="PF07282"/>
    </source>
</evidence>
<evidence type="ECO:0000259" key="10">
    <source>
        <dbReference type="Pfam" id="PF12323"/>
    </source>
</evidence>
<gene>
    <name evidence="11" type="ORF">MOZ60_08305</name>
</gene>
<evidence type="ECO:0000256" key="2">
    <source>
        <dbReference type="ARBA" id="ARBA00011044"/>
    </source>
</evidence>
<evidence type="ECO:0000259" key="8">
    <source>
        <dbReference type="Pfam" id="PF01385"/>
    </source>
</evidence>
<dbReference type="PANTHER" id="PTHR30405:SF25">
    <property type="entry name" value="RNA-GUIDED DNA ENDONUCLEASE INSQ-RELATED"/>
    <property type="match status" value="1"/>
</dbReference>
<organism evidence="11 12">
    <name type="scientific">Grylomicrobium aquisgranensis</name>
    <dbReference type="NCBI Taxonomy" id="2926318"/>
    <lineage>
        <taxon>Bacteria</taxon>
        <taxon>Bacillati</taxon>
        <taxon>Bacillota</taxon>
        <taxon>Erysipelotrichia</taxon>
        <taxon>Erysipelotrichales</taxon>
        <taxon>Erysipelotrichaceae</taxon>
        <taxon>Grylomicrobium</taxon>
    </lineage>
</organism>
<keyword evidence="5" id="KW-0862">Zinc</keyword>
<evidence type="ECO:0000256" key="5">
    <source>
        <dbReference type="ARBA" id="ARBA00022833"/>
    </source>
</evidence>
<feature type="domain" description="Probable transposase IS891/IS1136/IS1341" evidence="8">
    <location>
        <begin position="168"/>
        <end position="296"/>
    </location>
</feature>
<evidence type="ECO:0000256" key="3">
    <source>
        <dbReference type="ARBA" id="ARBA00022578"/>
    </source>
</evidence>
<evidence type="ECO:0000256" key="1">
    <source>
        <dbReference type="ARBA" id="ARBA00008761"/>
    </source>
</evidence>
<dbReference type="InterPro" id="IPR001959">
    <property type="entry name" value="Transposase"/>
</dbReference>
<dbReference type="InterPro" id="IPR051399">
    <property type="entry name" value="RNA-guided_DNA_endo/Transpos"/>
</dbReference>
<evidence type="ECO:0000313" key="12">
    <source>
        <dbReference type="Proteomes" id="UP001286174"/>
    </source>
</evidence>
<dbReference type="InterPro" id="IPR021027">
    <property type="entry name" value="Transposase_put_HTH"/>
</dbReference>
<evidence type="ECO:0000256" key="7">
    <source>
        <dbReference type="ARBA" id="ARBA00023172"/>
    </source>
</evidence>
<dbReference type="GO" id="GO:0006310">
    <property type="term" value="P:DNA recombination"/>
    <property type="evidence" value="ECO:0007669"/>
    <property type="project" value="UniProtKB-KW"/>
</dbReference>
<dbReference type="EMBL" id="JALBUR010000021">
    <property type="protein sequence ID" value="MDX8420092.1"/>
    <property type="molecule type" value="Genomic_DNA"/>
</dbReference>
<dbReference type="GO" id="GO:0003677">
    <property type="term" value="F:DNA binding"/>
    <property type="evidence" value="ECO:0007669"/>
    <property type="project" value="UniProtKB-KW"/>
</dbReference>
<evidence type="ECO:0000256" key="4">
    <source>
        <dbReference type="ARBA" id="ARBA00022723"/>
    </source>
</evidence>
<dbReference type="Pfam" id="PF12323">
    <property type="entry name" value="HTH_OrfB_IS605"/>
    <property type="match status" value="1"/>
</dbReference>
<reference evidence="11 12" key="1">
    <citation type="submission" date="2022-03" db="EMBL/GenBank/DDBJ databases">
        <title>Novel taxa within the pig intestine.</title>
        <authorList>
            <person name="Wylensek D."/>
            <person name="Bishof K."/>
            <person name="Afrizal A."/>
            <person name="Clavel T."/>
        </authorList>
    </citation>
    <scope>NUCLEOTIDE SEQUENCE [LARGE SCALE GENOMIC DNA]</scope>
    <source>
        <strain evidence="11 12">CLA-KB-P133</strain>
    </source>
</reference>
<dbReference type="PANTHER" id="PTHR30405">
    <property type="entry name" value="TRANSPOSASE"/>
    <property type="match status" value="1"/>
</dbReference>
<dbReference type="NCBIfam" id="NF040570">
    <property type="entry name" value="guided_TnpB"/>
    <property type="match status" value="1"/>
</dbReference>
<keyword evidence="6" id="KW-0238">DNA-binding</keyword>
<dbReference type="GO" id="GO:0046872">
    <property type="term" value="F:metal ion binding"/>
    <property type="evidence" value="ECO:0007669"/>
    <property type="project" value="UniProtKB-KW"/>
</dbReference>
<keyword evidence="12" id="KW-1185">Reference proteome</keyword>
<feature type="domain" description="Cas12f1-like TNB" evidence="9">
    <location>
        <begin position="308"/>
        <end position="380"/>
    </location>
</feature>
<keyword evidence="3" id="KW-0815">Transposition</keyword>
<comment type="similarity">
    <text evidence="2">In the N-terminal section; belongs to the transposase 2 family.</text>
</comment>
<dbReference type="Pfam" id="PF07282">
    <property type="entry name" value="Cas12f1-like_TNB"/>
    <property type="match status" value="1"/>
</dbReference>
<dbReference type="AlphaFoldDB" id="A0AB35U7R6"/>
<dbReference type="NCBIfam" id="TIGR01766">
    <property type="entry name" value="IS200/IS605 family accessory protein TnpB-like domain"/>
    <property type="match status" value="1"/>
</dbReference>
<evidence type="ECO:0000313" key="11">
    <source>
        <dbReference type="EMBL" id="MDX8420092.1"/>
    </source>
</evidence>
<sequence length="388" mass="44436">MPKIKKGFVIRLYPNQAQMQQIRRTVGCSRWLYNQILAMNNSRKELDQSAPFLFDRKLNYLLPCLKEEHPWLKEVDSTSLTGVVDNISNAYKRWLSGKSKRPKFKKKSAYQQSYVSKCVNNNIVLIDANHIKLPKLGAVRFKAGKLPHGRICSVTVSLKSSGKVCASVLCEHDEVELPKTGEKVGIDLGLKDLAILSDGTKYELPRWDKESAARLHYWQRIASRRLLRAKEAMKEDNSLRLTDCKNYQRARQMVAKICEHIANQRRDYLEKLSTMLVARYDVIVVENLKVRNMMHNHKLAGAISNAGWYTFFCMLAYKCAFYGKQLITVDPAHTSQVCSECGYVNNRLGYNSYGWLKVREWTCPVCEAHHDRDVNAAINILNAGMIVA</sequence>
<comment type="caution">
    <text evidence="11">The sequence shown here is derived from an EMBL/GenBank/DDBJ whole genome shotgun (WGS) entry which is preliminary data.</text>
</comment>
<protein>
    <submittedName>
        <fullName evidence="11">Transposase</fullName>
    </submittedName>
</protein>